<dbReference type="PATRIC" id="fig|1396.433.peg.105"/>
<organism evidence="1 2">
    <name type="scientific">Bacillus wiedmannii</name>
    <dbReference type="NCBI Taxonomy" id="1890302"/>
    <lineage>
        <taxon>Bacteria</taxon>
        <taxon>Bacillati</taxon>
        <taxon>Bacillota</taxon>
        <taxon>Bacilli</taxon>
        <taxon>Bacillales</taxon>
        <taxon>Bacillaceae</taxon>
        <taxon>Bacillus</taxon>
        <taxon>Bacillus cereus group</taxon>
    </lineage>
</organism>
<dbReference type="Proteomes" id="UP000035350">
    <property type="component" value="Unassembled WGS sequence"/>
</dbReference>
<name>A0A0G8CNK8_9BACI</name>
<reference evidence="2" key="2">
    <citation type="submission" date="2015-04" db="EMBL/GenBank/DDBJ databases">
        <title>Draft Genome Sequences of Eight Spore-Forming Food Isolates of Bacillus cereus Genome sequencing.</title>
        <authorList>
            <person name="Krawcyk A.O."/>
            <person name="de Jong A."/>
            <person name="Eijlander R.T."/>
            <person name="Berendsen E.M."/>
            <person name="Holsappel S."/>
            <person name="Wells-Bennik M."/>
            <person name="Kuipers O.P."/>
        </authorList>
    </citation>
    <scope>NUCLEOTIDE SEQUENCE [LARGE SCALE GENOMIC DNA]</scope>
    <source>
        <strain evidence="2">B4147</strain>
    </source>
</reference>
<evidence type="ECO:0000313" key="2">
    <source>
        <dbReference type="Proteomes" id="UP000035350"/>
    </source>
</evidence>
<dbReference type="AlphaFoldDB" id="A0A0G8CNK8"/>
<reference evidence="1 2" key="1">
    <citation type="journal article" date="2015" name="Genome Announc.">
        <title>Next-Generation Whole-Genome Sequencing of Eight Strains of Bacillus cereus, Isolated from Food.</title>
        <authorList>
            <person name="Krawczyk A.O."/>
            <person name="de Jong A."/>
            <person name="Eijlander R.T."/>
            <person name="Berendsen E.M."/>
            <person name="Holsappel S."/>
            <person name="Wells-Bennik M.H."/>
            <person name="Kuipers O.P."/>
        </authorList>
    </citation>
    <scope>NUCLEOTIDE SEQUENCE [LARGE SCALE GENOMIC DNA]</scope>
    <source>
        <strain evidence="1 2">B4147</strain>
    </source>
</reference>
<sequence length="41" mass="5065">MYDAQELFIIGGEEKWSHIHYIKRFFHLEQITDELTIDLRK</sequence>
<comment type="caution">
    <text evidence="1">The sequence shown here is derived from an EMBL/GenBank/DDBJ whole genome shotgun (WGS) entry which is preliminary data.</text>
</comment>
<evidence type="ECO:0000313" key="1">
    <source>
        <dbReference type="EMBL" id="KLA01388.1"/>
    </source>
</evidence>
<dbReference type="EMBL" id="LCYN01000001">
    <property type="protein sequence ID" value="KLA01388.1"/>
    <property type="molecule type" value="Genomic_DNA"/>
</dbReference>
<accession>A0A0G8CNK8</accession>
<protein>
    <submittedName>
        <fullName evidence="1">Uncharacterized protein</fullName>
    </submittedName>
</protein>
<gene>
    <name evidence="1" type="ORF">B4147_1055</name>
</gene>
<proteinExistence type="predicted"/>